<dbReference type="Proteomes" id="UP000286934">
    <property type="component" value="Unassembled WGS sequence"/>
</dbReference>
<protein>
    <submittedName>
        <fullName evidence="4">Uncharacterized protein</fullName>
    </submittedName>
</protein>
<keyword evidence="5" id="KW-1185">Reference proteome</keyword>
<comment type="caution">
    <text evidence="4">The sequence shown here is derived from an EMBL/GenBank/DDBJ whole genome shotgun (WGS) entry which is preliminary data.</text>
</comment>
<reference evidence="5" key="1">
    <citation type="journal article" date="2018" name="Front. Microbiol.">
        <title>Genome-Based Analysis Reveals the Taxonomy and Diversity of the Family Idiomarinaceae.</title>
        <authorList>
            <person name="Liu Y."/>
            <person name="Lai Q."/>
            <person name="Shao Z."/>
        </authorList>
    </citation>
    <scope>NUCLEOTIDE SEQUENCE [LARGE SCALE GENOMIC DNA]</scope>
    <source>
        <strain evidence="5">AIS</strain>
    </source>
</reference>
<evidence type="ECO:0000256" key="3">
    <source>
        <dbReference type="SAM" id="Phobius"/>
    </source>
</evidence>
<dbReference type="OrthoDB" id="9821062at2"/>
<evidence type="ECO:0000256" key="2">
    <source>
        <dbReference type="SAM" id="MobiDB-lite"/>
    </source>
</evidence>
<keyword evidence="3" id="KW-0812">Transmembrane</keyword>
<evidence type="ECO:0000313" key="5">
    <source>
        <dbReference type="Proteomes" id="UP000286934"/>
    </source>
</evidence>
<feature type="region of interest" description="Disordered" evidence="2">
    <location>
        <begin position="56"/>
        <end position="76"/>
    </location>
</feature>
<organism evidence="4 5">
    <name type="scientific">Aliidiomarina shirensis</name>
    <dbReference type="NCBI Taxonomy" id="1048642"/>
    <lineage>
        <taxon>Bacteria</taxon>
        <taxon>Pseudomonadati</taxon>
        <taxon>Pseudomonadota</taxon>
        <taxon>Gammaproteobacteria</taxon>
        <taxon>Alteromonadales</taxon>
        <taxon>Idiomarinaceae</taxon>
        <taxon>Aliidiomarina</taxon>
    </lineage>
</organism>
<dbReference type="AlphaFoldDB" id="A0A432WP35"/>
<accession>A0A432WP35</accession>
<dbReference type="RefSeq" id="WP_126808602.1">
    <property type="nucleotide sequence ID" value="NZ_PIPP01000006.1"/>
</dbReference>
<evidence type="ECO:0000313" key="4">
    <source>
        <dbReference type="EMBL" id="RUO35457.1"/>
    </source>
</evidence>
<feature type="compositionally biased region" description="Polar residues" evidence="2">
    <location>
        <begin position="56"/>
        <end position="74"/>
    </location>
</feature>
<keyword evidence="1" id="KW-0175">Coiled coil</keyword>
<keyword evidence="3" id="KW-0472">Membrane</keyword>
<proteinExistence type="predicted"/>
<feature type="transmembrane region" description="Helical" evidence="3">
    <location>
        <begin position="20"/>
        <end position="38"/>
    </location>
</feature>
<evidence type="ECO:0000256" key="1">
    <source>
        <dbReference type="SAM" id="Coils"/>
    </source>
</evidence>
<dbReference type="EMBL" id="PIPP01000006">
    <property type="protein sequence ID" value="RUO35457.1"/>
    <property type="molecule type" value="Genomic_DNA"/>
</dbReference>
<sequence length="250" mass="28579">MQPQTENKPHDKGLSKIQIVLIYLSVSTILLIGVYNRWQVSASQAQQLAPAITNAITPSPTRSVSETAQTSSQLTDEETAAQLRALEEEYEALLDERDRLARITAPDDLEPMENVQRQIDWLNAIPKEDKTPELDSALIKFAMGVIPLQESFAIRPDDWQFIEEQEFFDAFYERLGYDDPEFQEYFDNFTCTSSSCDASFTDLPEDVYAKMQSDFFLESNERLRNHPTLSISIHFSPSTRLIKLSVGRKK</sequence>
<feature type="coiled-coil region" evidence="1">
    <location>
        <begin position="76"/>
        <end position="103"/>
    </location>
</feature>
<gene>
    <name evidence="4" type="ORF">CWE13_11030</name>
</gene>
<name>A0A432WP35_9GAMM</name>
<keyword evidence="3" id="KW-1133">Transmembrane helix</keyword>